<keyword evidence="7" id="KW-1133">Transmembrane helix</keyword>
<dbReference type="InterPro" id="IPR007221">
    <property type="entry name" value="MreC"/>
</dbReference>
<dbReference type="Gene3D" id="2.40.10.350">
    <property type="entry name" value="Rod shape-determining protein MreC, domain 2"/>
    <property type="match status" value="1"/>
</dbReference>
<evidence type="ECO:0000256" key="1">
    <source>
        <dbReference type="ARBA" id="ARBA00009369"/>
    </source>
</evidence>
<evidence type="ECO:0000259" key="8">
    <source>
        <dbReference type="Pfam" id="PF04085"/>
    </source>
</evidence>
<dbReference type="NCBIfam" id="TIGR00219">
    <property type="entry name" value="mreC"/>
    <property type="match status" value="1"/>
</dbReference>
<dbReference type="PATRIC" id="fig|1202534.3.peg.2661"/>
<dbReference type="RefSeq" id="WP_016207992.1">
    <property type="nucleotide sequence ID" value="NZ_ASRV01000155.1"/>
</dbReference>
<organism evidence="9 10">
    <name type="scientific">Clostridium sartagoforme AAU1</name>
    <dbReference type="NCBI Taxonomy" id="1202534"/>
    <lineage>
        <taxon>Bacteria</taxon>
        <taxon>Bacillati</taxon>
        <taxon>Bacillota</taxon>
        <taxon>Clostridia</taxon>
        <taxon>Eubacteriales</taxon>
        <taxon>Clostridiaceae</taxon>
        <taxon>Clostridium</taxon>
    </lineage>
</organism>
<dbReference type="PIRSF" id="PIRSF038471">
    <property type="entry name" value="MreC"/>
    <property type="match status" value="1"/>
</dbReference>
<feature type="transmembrane region" description="Helical" evidence="7">
    <location>
        <begin position="7"/>
        <end position="27"/>
    </location>
</feature>
<dbReference type="InterPro" id="IPR055342">
    <property type="entry name" value="MreC_beta-barrel_core"/>
</dbReference>
<name>R9BWH7_9CLOT</name>
<dbReference type="Proteomes" id="UP000013988">
    <property type="component" value="Unassembled WGS sequence"/>
</dbReference>
<keyword evidence="3 5" id="KW-0133">Cell shape</keyword>
<comment type="function">
    <text evidence="5">Involved in formation and maintenance of cell shape.</text>
</comment>
<evidence type="ECO:0000256" key="3">
    <source>
        <dbReference type="ARBA" id="ARBA00022960"/>
    </source>
</evidence>
<dbReference type="InterPro" id="IPR042175">
    <property type="entry name" value="Cell/Rod_MreC_2"/>
</dbReference>
<feature type="domain" description="Rod shape-determining protein MreC beta-barrel core" evidence="8">
    <location>
        <begin position="121"/>
        <end position="271"/>
    </location>
</feature>
<comment type="similarity">
    <text evidence="1 5">Belongs to the MreC family.</text>
</comment>
<protein>
    <recommendedName>
        <fullName evidence="2 5">Cell shape-determining protein MreC</fullName>
    </recommendedName>
    <alternativeName>
        <fullName evidence="4 5">Cell shape protein MreC</fullName>
    </alternativeName>
</protein>
<dbReference type="PANTHER" id="PTHR34138:SF1">
    <property type="entry name" value="CELL SHAPE-DETERMINING PROTEIN MREC"/>
    <property type="match status" value="1"/>
</dbReference>
<evidence type="ECO:0000313" key="10">
    <source>
        <dbReference type="Proteomes" id="UP000013988"/>
    </source>
</evidence>
<dbReference type="PANTHER" id="PTHR34138">
    <property type="entry name" value="CELL SHAPE-DETERMINING PROTEIN MREC"/>
    <property type="match status" value="1"/>
</dbReference>
<comment type="caution">
    <text evidence="9">The sequence shown here is derived from an EMBL/GenBank/DDBJ whole genome shotgun (WGS) entry which is preliminary data.</text>
</comment>
<evidence type="ECO:0000256" key="6">
    <source>
        <dbReference type="SAM" id="Coils"/>
    </source>
</evidence>
<keyword evidence="7" id="KW-0812">Transmembrane</keyword>
<dbReference type="EMBL" id="ASRV01000155">
    <property type="protein sequence ID" value="EOR21378.1"/>
    <property type="molecule type" value="Genomic_DNA"/>
</dbReference>
<accession>R9BWH7</accession>
<evidence type="ECO:0000256" key="4">
    <source>
        <dbReference type="ARBA" id="ARBA00032089"/>
    </source>
</evidence>
<gene>
    <name evidence="9" type="ORF">A500_13441</name>
</gene>
<dbReference type="Gene3D" id="2.40.10.340">
    <property type="entry name" value="Rod shape-determining protein MreC, domain 1"/>
    <property type="match status" value="1"/>
</dbReference>
<dbReference type="InterPro" id="IPR042177">
    <property type="entry name" value="Cell/Rod_1"/>
</dbReference>
<dbReference type="GO" id="GO:0005886">
    <property type="term" value="C:plasma membrane"/>
    <property type="evidence" value="ECO:0007669"/>
    <property type="project" value="TreeGrafter"/>
</dbReference>
<reference evidence="9 10" key="1">
    <citation type="submission" date="2013-03" db="EMBL/GenBank/DDBJ databases">
        <title>Whole genome shotgun sequencing of Clostridium sartagoforme AAU1.</title>
        <authorList>
            <person name="Joshi C.G."/>
            <person name="Duggirala S.M."/>
            <person name="Nathani N.M."/>
            <person name="Bhatt V.D."/>
            <person name="Patel A.K."/>
            <person name="Pandya P.R."/>
            <person name="KaPatel J.A."/>
        </authorList>
    </citation>
    <scope>NUCLEOTIDE SEQUENCE [LARGE SCALE GENOMIC DNA]</scope>
    <source>
        <strain evidence="9 10">AAU1</strain>
    </source>
</reference>
<evidence type="ECO:0000256" key="5">
    <source>
        <dbReference type="PIRNR" id="PIRNR038471"/>
    </source>
</evidence>
<evidence type="ECO:0000256" key="2">
    <source>
        <dbReference type="ARBA" id="ARBA00013855"/>
    </source>
</evidence>
<proteinExistence type="inferred from homology"/>
<evidence type="ECO:0000313" key="9">
    <source>
        <dbReference type="EMBL" id="EOR21378.1"/>
    </source>
</evidence>
<dbReference type="Pfam" id="PF04085">
    <property type="entry name" value="MreC"/>
    <property type="match status" value="1"/>
</dbReference>
<feature type="coiled-coil region" evidence="6">
    <location>
        <begin position="67"/>
        <end position="111"/>
    </location>
</feature>
<keyword evidence="7" id="KW-0472">Membrane</keyword>
<keyword evidence="6" id="KW-0175">Coiled coil</keyword>
<keyword evidence="10" id="KW-1185">Reference proteome</keyword>
<dbReference type="GO" id="GO:0008360">
    <property type="term" value="P:regulation of cell shape"/>
    <property type="evidence" value="ECO:0007669"/>
    <property type="project" value="UniProtKB-KW"/>
</dbReference>
<dbReference type="OrthoDB" id="9792313at2"/>
<sequence length="283" mass="31612">MKLLKNKLAVTIIVLSVAFLGIIIYTINSEQKNIVSSGFGSAVNPLQKVVYTINDKIKGTLDFFLNFSKVKEENNDLTKKNIELENKLLEYDKLKEENDRLREVLNFKDSKNNYDYLGCEIIGYSGESFSNGYIIDKGENDGLKKGMVIISNKGLVGQIASTGSNWAIVQSLLNENIAVSVMINSTRETTGILKGYITHSNDNLTKVTNLPIDSAIKEGDVIVTSGLGQIYPKEVRVGEVISVETDEIKVMKTAIVKPFVDFNRLEELFVVIPKETREIKYDN</sequence>
<evidence type="ECO:0000256" key="7">
    <source>
        <dbReference type="SAM" id="Phobius"/>
    </source>
</evidence>
<dbReference type="AlphaFoldDB" id="R9BWH7"/>